<proteinExistence type="predicted"/>
<evidence type="ECO:0000256" key="2">
    <source>
        <dbReference type="SAM" id="SignalP"/>
    </source>
</evidence>
<evidence type="ECO:0000256" key="1">
    <source>
        <dbReference type="SAM" id="MobiDB-lite"/>
    </source>
</evidence>
<sequence length="94" mass="10583">MSHQVSVCVPFLVSAVPFALARSRRCDLPGRAGGHAQPPHRTQARLSFHLTVSRTGRPVGVPRRYPYQVRLGVRASLEPNSRRRRRRSERSNAS</sequence>
<reference evidence="3" key="1">
    <citation type="submission" date="2018-01" db="EMBL/GenBank/DDBJ databases">
        <title>An insight into the sialome of Amazonian anophelines.</title>
        <authorList>
            <person name="Ribeiro J.M."/>
            <person name="Scarpassa V."/>
            <person name="Calvo E."/>
        </authorList>
    </citation>
    <scope>NUCLEOTIDE SEQUENCE</scope>
    <source>
        <tissue evidence="3">Salivary glands</tissue>
    </source>
</reference>
<dbReference type="EMBL" id="GGFK01015575">
    <property type="protein sequence ID" value="MBW48896.1"/>
    <property type="molecule type" value="Transcribed_RNA"/>
</dbReference>
<name>A0A2M4B789_9DIPT</name>
<feature type="region of interest" description="Disordered" evidence="1">
    <location>
        <begin position="75"/>
        <end position="94"/>
    </location>
</feature>
<feature type="signal peptide" evidence="2">
    <location>
        <begin position="1"/>
        <end position="21"/>
    </location>
</feature>
<dbReference type="AlphaFoldDB" id="A0A2M4B789"/>
<organism evidence="3">
    <name type="scientific">Anopheles triannulatus</name>
    <dbReference type="NCBI Taxonomy" id="58253"/>
    <lineage>
        <taxon>Eukaryota</taxon>
        <taxon>Metazoa</taxon>
        <taxon>Ecdysozoa</taxon>
        <taxon>Arthropoda</taxon>
        <taxon>Hexapoda</taxon>
        <taxon>Insecta</taxon>
        <taxon>Pterygota</taxon>
        <taxon>Neoptera</taxon>
        <taxon>Endopterygota</taxon>
        <taxon>Diptera</taxon>
        <taxon>Nematocera</taxon>
        <taxon>Culicoidea</taxon>
        <taxon>Culicidae</taxon>
        <taxon>Anophelinae</taxon>
        <taxon>Anopheles</taxon>
    </lineage>
</organism>
<evidence type="ECO:0000313" key="3">
    <source>
        <dbReference type="EMBL" id="MBW48896.1"/>
    </source>
</evidence>
<accession>A0A2M4B789</accession>
<protein>
    <submittedName>
        <fullName evidence="3">Putative secreted protein</fullName>
    </submittedName>
</protein>
<keyword evidence="2" id="KW-0732">Signal</keyword>
<feature type="chain" id="PRO_5014966982" evidence="2">
    <location>
        <begin position="22"/>
        <end position="94"/>
    </location>
</feature>